<dbReference type="GO" id="GO:0043161">
    <property type="term" value="P:proteasome-mediated ubiquitin-dependent protein catabolic process"/>
    <property type="evidence" value="ECO:0007669"/>
    <property type="project" value="TreeGrafter"/>
</dbReference>
<dbReference type="PANTHER" id="PTHR12387:SF0">
    <property type="entry name" value="26S PROTEASOME NON-ATPASE REGULATORY SUBUNIT 8"/>
    <property type="match status" value="1"/>
</dbReference>
<dbReference type="Proteomes" id="UP000238350">
    <property type="component" value="Unassembled WGS sequence"/>
</dbReference>
<protein>
    <submittedName>
        <fullName evidence="4">26S proteasome regulatory subunit RPN12</fullName>
    </submittedName>
</protein>
<dbReference type="GO" id="GO:0005829">
    <property type="term" value="C:cytosol"/>
    <property type="evidence" value="ECO:0007669"/>
    <property type="project" value="TreeGrafter"/>
</dbReference>
<dbReference type="OrthoDB" id="8775810at2759"/>
<dbReference type="AlphaFoldDB" id="A0A2T0FED8"/>
<dbReference type="GeneID" id="36514737"/>
<dbReference type="GO" id="GO:0005634">
    <property type="term" value="C:nucleus"/>
    <property type="evidence" value="ECO:0007669"/>
    <property type="project" value="TreeGrafter"/>
</dbReference>
<proteinExistence type="inferred from homology"/>
<sequence length="257" mass="28751">MSLQTLSREFVTLFQQENCRGAAGLLPKIKLEYAKEGLMAPSSAFSKEDLMAARQLLEMGVLVEIHAGASAAEIDRLFAQLRPFYDPKLKLAASDNESKLMALHLLLLLTNNEIAEFHTELETLSNAENDKYLQYPVKLERWLMEGAYDKAWQAVTEKSQFPAPEFAILTQGLQSTIRNEIAASSEKAYSSLPFANARHLLFFTSDDDLTEFAQARDWTVSNGRVNFAKVEEEEQVASTEGLISSMLAYASQIETII</sequence>
<comment type="similarity">
    <text evidence="1">Belongs to the proteasome subunit S14 family.</text>
</comment>
<name>A0A2T0FED8_9ASCO</name>
<dbReference type="Pfam" id="PF10075">
    <property type="entry name" value="CSN8_PSD8_EIF3K"/>
    <property type="match status" value="1"/>
</dbReference>
<evidence type="ECO:0000313" key="5">
    <source>
        <dbReference type="Proteomes" id="UP000238350"/>
    </source>
</evidence>
<evidence type="ECO:0000259" key="3">
    <source>
        <dbReference type="PROSITE" id="PS50250"/>
    </source>
</evidence>
<dbReference type="InterPro" id="IPR033464">
    <property type="entry name" value="CSN8_PSD8_EIF3K"/>
</dbReference>
<evidence type="ECO:0000256" key="1">
    <source>
        <dbReference type="ARBA" id="ARBA00009627"/>
    </source>
</evidence>
<dbReference type="EMBL" id="NDIQ01000001">
    <property type="protein sequence ID" value="PRT53368.1"/>
    <property type="molecule type" value="Genomic_DNA"/>
</dbReference>
<dbReference type="InterPro" id="IPR000717">
    <property type="entry name" value="PCI_dom"/>
</dbReference>
<keyword evidence="2 4" id="KW-0647">Proteasome</keyword>
<keyword evidence="5" id="KW-1185">Reference proteome</keyword>
<dbReference type="STRING" id="45607.A0A2T0FED8"/>
<dbReference type="PROSITE" id="PS50250">
    <property type="entry name" value="PCI"/>
    <property type="match status" value="1"/>
</dbReference>
<dbReference type="GO" id="GO:0008541">
    <property type="term" value="C:proteasome regulatory particle, lid subcomplex"/>
    <property type="evidence" value="ECO:0007669"/>
    <property type="project" value="TreeGrafter"/>
</dbReference>
<gene>
    <name evidence="4" type="ORF">B9G98_00988</name>
</gene>
<dbReference type="Gene3D" id="1.25.40.990">
    <property type="match status" value="1"/>
</dbReference>
<accession>A0A2T0FED8</accession>
<organism evidence="4 5">
    <name type="scientific">Wickerhamiella sorbophila</name>
    <dbReference type="NCBI Taxonomy" id="45607"/>
    <lineage>
        <taxon>Eukaryota</taxon>
        <taxon>Fungi</taxon>
        <taxon>Dikarya</taxon>
        <taxon>Ascomycota</taxon>
        <taxon>Saccharomycotina</taxon>
        <taxon>Dipodascomycetes</taxon>
        <taxon>Dipodascales</taxon>
        <taxon>Trichomonascaceae</taxon>
        <taxon>Wickerhamiella</taxon>
    </lineage>
</organism>
<evidence type="ECO:0000313" key="4">
    <source>
        <dbReference type="EMBL" id="PRT53368.1"/>
    </source>
</evidence>
<evidence type="ECO:0000256" key="2">
    <source>
        <dbReference type="ARBA" id="ARBA00022942"/>
    </source>
</evidence>
<dbReference type="PANTHER" id="PTHR12387">
    <property type="entry name" value="26S PROTEASOME NON-ATPASE REGULATORY SUBUNIT 8"/>
    <property type="match status" value="1"/>
</dbReference>
<dbReference type="RefSeq" id="XP_024663314.1">
    <property type="nucleotide sequence ID" value="XM_024807546.1"/>
</dbReference>
<dbReference type="InterPro" id="IPR006746">
    <property type="entry name" value="26S_Psome_Rpn12"/>
</dbReference>
<reference evidence="4 5" key="1">
    <citation type="submission" date="2017-04" db="EMBL/GenBank/DDBJ databases">
        <title>Genome sequencing of [Candida] sorbophila.</title>
        <authorList>
            <person name="Ahn J.O."/>
        </authorList>
    </citation>
    <scope>NUCLEOTIDE SEQUENCE [LARGE SCALE GENOMIC DNA]</scope>
    <source>
        <strain evidence="4 5">DS02</strain>
    </source>
</reference>
<comment type="caution">
    <text evidence="4">The sequence shown here is derived from an EMBL/GenBank/DDBJ whole genome shotgun (WGS) entry which is preliminary data.</text>
</comment>
<feature type="domain" description="PCI" evidence="3">
    <location>
        <begin position="72"/>
        <end position="243"/>
    </location>
</feature>